<dbReference type="RefSeq" id="XP_001874210.1">
    <property type="nucleotide sequence ID" value="XM_001874175.1"/>
</dbReference>
<dbReference type="KEGG" id="lbc:LACBIDRAFT_321122"/>
<reference evidence="1 2" key="1">
    <citation type="journal article" date="2008" name="Nature">
        <title>The genome of Laccaria bicolor provides insights into mycorrhizal symbiosis.</title>
        <authorList>
            <person name="Martin F."/>
            <person name="Aerts A."/>
            <person name="Ahren D."/>
            <person name="Brun A."/>
            <person name="Danchin E.G.J."/>
            <person name="Duchaussoy F."/>
            <person name="Gibon J."/>
            <person name="Kohler A."/>
            <person name="Lindquist E."/>
            <person name="Pereda V."/>
            <person name="Salamov A."/>
            <person name="Shapiro H.J."/>
            <person name="Wuyts J."/>
            <person name="Blaudez D."/>
            <person name="Buee M."/>
            <person name="Brokstein P."/>
            <person name="Canbaeck B."/>
            <person name="Cohen D."/>
            <person name="Courty P.E."/>
            <person name="Coutinho P.M."/>
            <person name="Delaruelle C."/>
            <person name="Detter J.C."/>
            <person name="Deveau A."/>
            <person name="DiFazio S."/>
            <person name="Duplessis S."/>
            <person name="Fraissinet-Tachet L."/>
            <person name="Lucic E."/>
            <person name="Frey-Klett P."/>
            <person name="Fourrey C."/>
            <person name="Feussner I."/>
            <person name="Gay G."/>
            <person name="Grimwood J."/>
            <person name="Hoegger P.J."/>
            <person name="Jain P."/>
            <person name="Kilaru S."/>
            <person name="Labbe J."/>
            <person name="Lin Y.C."/>
            <person name="Legue V."/>
            <person name="Le Tacon F."/>
            <person name="Marmeisse R."/>
            <person name="Melayah D."/>
            <person name="Montanini B."/>
            <person name="Muratet M."/>
            <person name="Nehls U."/>
            <person name="Niculita-Hirzel H."/>
            <person name="Oudot-Le Secq M.P."/>
            <person name="Peter M."/>
            <person name="Quesneville H."/>
            <person name="Rajashekar B."/>
            <person name="Reich M."/>
            <person name="Rouhier N."/>
            <person name="Schmutz J."/>
            <person name="Yin T."/>
            <person name="Chalot M."/>
            <person name="Henrissat B."/>
            <person name="Kuees U."/>
            <person name="Lucas S."/>
            <person name="Van de Peer Y."/>
            <person name="Podila G.K."/>
            <person name="Polle A."/>
            <person name="Pukkila P.J."/>
            <person name="Richardson P.M."/>
            <person name="Rouze P."/>
            <person name="Sanders I.R."/>
            <person name="Stajich J.E."/>
            <person name="Tunlid A."/>
            <person name="Tuskan G."/>
            <person name="Grigoriev I.V."/>
        </authorList>
    </citation>
    <scope>NUCLEOTIDE SEQUENCE [LARGE SCALE GENOMIC DNA]</scope>
    <source>
        <strain evidence="2">S238N-H82 / ATCC MYA-4686</strain>
    </source>
</reference>
<dbReference type="Proteomes" id="UP000001194">
    <property type="component" value="Unassembled WGS sequence"/>
</dbReference>
<organism evidence="2">
    <name type="scientific">Laccaria bicolor (strain S238N-H82 / ATCC MYA-4686)</name>
    <name type="common">Bicoloured deceiver</name>
    <name type="synonym">Laccaria laccata var. bicolor</name>
    <dbReference type="NCBI Taxonomy" id="486041"/>
    <lineage>
        <taxon>Eukaryota</taxon>
        <taxon>Fungi</taxon>
        <taxon>Dikarya</taxon>
        <taxon>Basidiomycota</taxon>
        <taxon>Agaricomycotina</taxon>
        <taxon>Agaricomycetes</taxon>
        <taxon>Agaricomycetidae</taxon>
        <taxon>Agaricales</taxon>
        <taxon>Agaricineae</taxon>
        <taxon>Hydnangiaceae</taxon>
        <taxon>Laccaria</taxon>
    </lineage>
</organism>
<keyword evidence="2" id="KW-1185">Reference proteome</keyword>
<evidence type="ECO:0000313" key="2">
    <source>
        <dbReference type="Proteomes" id="UP000001194"/>
    </source>
</evidence>
<evidence type="ECO:0000313" key="1">
    <source>
        <dbReference type="EMBL" id="EDR16002.1"/>
    </source>
</evidence>
<protein>
    <submittedName>
        <fullName evidence="1">Predicted protein</fullName>
    </submittedName>
</protein>
<dbReference type="GeneID" id="6069307"/>
<proteinExistence type="predicted"/>
<dbReference type="HOGENOM" id="CLU_2121490_0_0_1"/>
<accession>B0CNU5</accession>
<dbReference type="AlphaFoldDB" id="B0CNU5"/>
<name>B0CNU5_LACBS</name>
<gene>
    <name evidence="1" type="ORF">LACBIDRAFT_321122</name>
</gene>
<dbReference type="InParanoid" id="B0CNU5"/>
<sequence>MHNKAWFTERRLRQQRAAIRQILAYLEASAHPFSRVAHRHLPPQEYVALCPSNTVHLDLGPLSGRALHNYVGRQLTAKCQKVVRASVFELHRLGGEYTAKSAVTEANDGQYASS</sequence>
<dbReference type="EMBL" id="DS547091">
    <property type="protein sequence ID" value="EDR16002.1"/>
    <property type="molecule type" value="Genomic_DNA"/>
</dbReference>